<proteinExistence type="predicted"/>
<evidence type="ECO:0000313" key="4">
    <source>
        <dbReference type="Proteomes" id="UP000245464"/>
    </source>
</evidence>
<reference evidence="3" key="2">
    <citation type="submission" date="2021-05" db="EMBL/GenBank/DDBJ databases">
        <authorList>
            <person name="Moolhuijzen P.M."/>
            <person name="Moffat C.S."/>
        </authorList>
    </citation>
    <scope>NUCLEOTIDE SEQUENCE</scope>
    <source>
        <strain evidence="3">86-124</strain>
    </source>
</reference>
<dbReference type="PANTHER" id="PTHR21192">
    <property type="entry name" value="NUCLEAR PROTEIN E3-3"/>
    <property type="match status" value="1"/>
</dbReference>
<dbReference type="EMBL" id="NRDI02000020">
    <property type="protein sequence ID" value="KAI1509453.1"/>
    <property type="molecule type" value="Genomic_DNA"/>
</dbReference>
<dbReference type="GO" id="GO:0032981">
    <property type="term" value="P:mitochondrial respiratory chain complex I assembly"/>
    <property type="evidence" value="ECO:0007669"/>
    <property type="project" value="TreeGrafter"/>
</dbReference>
<organism evidence="2 4">
    <name type="scientific">Pyrenophora tritici-repentis</name>
    <dbReference type="NCBI Taxonomy" id="45151"/>
    <lineage>
        <taxon>Eukaryota</taxon>
        <taxon>Fungi</taxon>
        <taxon>Dikarya</taxon>
        <taxon>Ascomycota</taxon>
        <taxon>Pezizomycotina</taxon>
        <taxon>Dothideomycetes</taxon>
        <taxon>Pleosporomycetidae</taxon>
        <taxon>Pleosporales</taxon>
        <taxon>Pleosporineae</taxon>
        <taxon>Pleosporaceae</taxon>
        <taxon>Pyrenophora</taxon>
    </lineage>
</organism>
<evidence type="ECO:0000256" key="1">
    <source>
        <dbReference type="SAM" id="MobiDB-lite"/>
    </source>
</evidence>
<reference evidence="3" key="3">
    <citation type="journal article" date="2022" name="bioRxiv">
        <title>A global pangenome for the wheat fungal pathogen Pyrenophora tritici-repentis and prediction of effector protein structural homology.</title>
        <authorList>
            <person name="Moolhuijzen P."/>
            <person name="See P.T."/>
            <person name="Shi G."/>
            <person name="Powell H.R."/>
            <person name="Cockram J."/>
            <person name="Jorgensen L.N."/>
            <person name="Benslimane H."/>
            <person name="Strelkov S.E."/>
            <person name="Turner J."/>
            <person name="Liu Z."/>
            <person name="Moffat C.S."/>
        </authorList>
    </citation>
    <scope>NUCLEOTIDE SEQUENCE</scope>
    <source>
        <strain evidence="3">86-124</strain>
    </source>
</reference>
<evidence type="ECO:0000313" key="5">
    <source>
        <dbReference type="Proteomes" id="UP000249757"/>
    </source>
</evidence>
<accession>A0A2W1E4W5</accession>
<reference evidence="5" key="4">
    <citation type="journal article" date="2022" name="Microb. Genom.">
        <title>A global pangenome for the wheat fungal pathogen Pyrenophora tritici-repentis and prediction of effector protein structural homology.</title>
        <authorList>
            <person name="Moolhuijzen P.M."/>
            <person name="See P.T."/>
            <person name="Shi G."/>
            <person name="Powell H.R."/>
            <person name="Cockram J."/>
            <person name="Jorgensen L.N."/>
            <person name="Benslimane H."/>
            <person name="Strelkov S.E."/>
            <person name="Turner J."/>
            <person name="Liu Z."/>
            <person name="Moffat C.S."/>
        </authorList>
    </citation>
    <scope>NUCLEOTIDE SEQUENCE [LARGE SCALE GENOMIC DNA]</scope>
</reference>
<dbReference type="GO" id="GO:0005743">
    <property type="term" value="C:mitochondrial inner membrane"/>
    <property type="evidence" value="ECO:0007669"/>
    <property type="project" value="TreeGrafter"/>
</dbReference>
<dbReference type="EMBL" id="NQIK02000003">
    <property type="protein sequence ID" value="KAF7572733.1"/>
    <property type="molecule type" value="Genomic_DNA"/>
</dbReference>
<evidence type="ECO:0000313" key="2">
    <source>
        <dbReference type="EMBL" id="KAF7572733.1"/>
    </source>
</evidence>
<feature type="region of interest" description="Disordered" evidence="1">
    <location>
        <begin position="49"/>
        <end position="70"/>
    </location>
</feature>
<name>A0A2W1E4W5_9PLEO</name>
<dbReference type="Proteomes" id="UP000249757">
    <property type="component" value="Unassembled WGS sequence"/>
</dbReference>
<comment type="caution">
    <text evidence="2">The sequence shown here is derived from an EMBL/GenBank/DDBJ whole genome shotgun (WGS) entry which is preliminary data.</text>
</comment>
<feature type="compositionally biased region" description="Basic and acidic residues" evidence="1">
    <location>
        <begin position="55"/>
        <end position="65"/>
    </location>
</feature>
<dbReference type="SUPFAM" id="SSF64076">
    <property type="entry name" value="MTH938-like"/>
    <property type="match status" value="1"/>
</dbReference>
<dbReference type="InterPro" id="IPR007523">
    <property type="entry name" value="NDUFAF3/AAMDC"/>
</dbReference>
<dbReference type="InterPro" id="IPR036748">
    <property type="entry name" value="MTH938-like_sf"/>
</dbReference>
<dbReference type="Proteomes" id="UP000245464">
    <property type="component" value="Chromosome 3"/>
</dbReference>
<evidence type="ECO:0000313" key="3">
    <source>
        <dbReference type="EMBL" id="KAI1509453.1"/>
    </source>
</evidence>
<sequence length="235" mass="25706">MERNLIQCTSSLSRCLTQITCRSARKVRPATFTARQQIRCVHATCPTLLQSRPPKSRDRGPKSNEDTQTDFGALDVLRNTVAPATSIDACTSDGFALNNQMRISGSGILLVGGEAFRWRPWLREGRKEGTIAEGGTGEDTMTGKLLNARGQWEVREGAWGVLELVFPKPDILIIGTGPHTTPIAPAVRKYLNDLGIRLEIQDTRNASAQFNLLATERGVGQVAAALIPIGWREGR</sequence>
<dbReference type="OMA" id="IDACHHD"/>
<dbReference type="AlphaFoldDB" id="A0A2W1E4W5"/>
<protein>
    <submittedName>
        <fullName evidence="3">DUF498 containing protein</fullName>
    </submittedName>
</protein>
<gene>
    <name evidence="3" type="ORF">Ptr86124_011533</name>
    <name evidence="2" type="ORF">PtrM4_076380</name>
</gene>
<reference evidence="2" key="1">
    <citation type="journal article" date="2018" name="BMC Genomics">
        <title>Comparative genomics of the wheat fungal pathogen Pyrenophora tritici-repentis reveals chromosomal variations and genome plasticity.</title>
        <authorList>
            <person name="Moolhuijzen P."/>
            <person name="See P.T."/>
            <person name="Hane J.K."/>
            <person name="Shi G."/>
            <person name="Liu Z."/>
            <person name="Oliver R.P."/>
            <person name="Moffat C.S."/>
        </authorList>
    </citation>
    <scope>NUCLEOTIDE SEQUENCE [LARGE SCALE GENOMIC DNA]</scope>
    <source>
        <strain evidence="2">M4</strain>
    </source>
</reference>
<dbReference type="PANTHER" id="PTHR21192:SF2">
    <property type="entry name" value="NADH DEHYDROGENASE [UBIQUINONE] 1 ALPHA SUBCOMPLEX ASSEMBLY FACTOR 3"/>
    <property type="match status" value="1"/>
</dbReference>
<keyword evidence="5" id="KW-1185">Reference proteome</keyword>
<dbReference type="Pfam" id="PF04430">
    <property type="entry name" value="DUF498"/>
    <property type="match status" value="1"/>
</dbReference>
<dbReference type="OrthoDB" id="20681at2759"/>
<dbReference type="Gene3D" id="3.40.1230.10">
    <property type="entry name" value="MTH938-like"/>
    <property type="match status" value="1"/>
</dbReference>